<dbReference type="EMBL" id="AFRT01004519">
    <property type="protein sequence ID" value="ELU36025.1"/>
    <property type="molecule type" value="Genomic_DNA"/>
</dbReference>
<organism evidence="1 2">
    <name type="scientific">Thanatephorus cucumeris (strain AG1-IA)</name>
    <name type="common">Rice sheath blight fungus</name>
    <name type="synonym">Rhizoctonia solani</name>
    <dbReference type="NCBI Taxonomy" id="983506"/>
    <lineage>
        <taxon>Eukaryota</taxon>
        <taxon>Fungi</taxon>
        <taxon>Dikarya</taxon>
        <taxon>Basidiomycota</taxon>
        <taxon>Agaricomycotina</taxon>
        <taxon>Agaricomycetes</taxon>
        <taxon>Cantharellales</taxon>
        <taxon>Ceratobasidiaceae</taxon>
        <taxon>Rhizoctonia</taxon>
        <taxon>Rhizoctonia solani AG-1</taxon>
    </lineage>
</organism>
<accession>L8WDI7</accession>
<keyword evidence="2" id="KW-1185">Reference proteome</keyword>
<evidence type="ECO:0000313" key="1">
    <source>
        <dbReference type="EMBL" id="ELU36025.1"/>
    </source>
</evidence>
<dbReference type="HOGENOM" id="CLU_2887411_0_0_1"/>
<protein>
    <submittedName>
        <fullName evidence="1">Uncharacterized protein</fullName>
    </submittedName>
</protein>
<evidence type="ECO:0000313" key="2">
    <source>
        <dbReference type="Proteomes" id="UP000011668"/>
    </source>
</evidence>
<proteinExistence type="predicted"/>
<dbReference type="AlphaFoldDB" id="L8WDI7"/>
<dbReference type="Proteomes" id="UP000011668">
    <property type="component" value="Unassembled WGS sequence"/>
</dbReference>
<gene>
    <name evidence="1" type="ORF">AG1IA_09945</name>
</gene>
<reference evidence="1 2" key="1">
    <citation type="journal article" date="2013" name="Nat. Commun.">
        <title>The evolution and pathogenic mechanisms of the rice sheath blight pathogen.</title>
        <authorList>
            <person name="Zheng A."/>
            <person name="Lin R."/>
            <person name="Xu L."/>
            <person name="Qin P."/>
            <person name="Tang C."/>
            <person name="Ai P."/>
            <person name="Zhang D."/>
            <person name="Liu Y."/>
            <person name="Sun Z."/>
            <person name="Feng H."/>
            <person name="Wang Y."/>
            <person name="Chen Y."/>
            <person name="Liang X."/>
            <person name="Fu R."/>
            <person name="Li Q."/>
            <person name="Zhang J."/>
            <person name="Yu X."/>
            <person name="Xie Z."/>
            <person name="Ding L."/>
            <person name="Guan P."/>
            <person name="Tang J."/>
            <person name="Liang Y."/>
            <person name="Wang S."/>
            <person name="Deng Q."/>
            <person name="Li S."/>
            <person name="Zhu J."/>
            <person name="Wang L."/>
            <person name="Liu H."/>
            <person name="Li P."/>
        </authorList>
    </citation>
    <scope>NUCLEOTIDE SEQUENCE [LARGE SCALE GENOMIC DNA]</scope>
    <source>
        <strain evidence="2">AG-1 IA</strain>
    </source>
</reference>
<sequence length="63" mass="7283">MQSDDVIWSVINHQSSRSYSSLHPHGVNIITERRPKISAGTNIMLRDFVISSHVHWPTRDMQL</sequence>
<name>L8WDI7_THACA</name>
<comment type="caution">
    <text evidence="1">The sequence shown here is derived from an EMBL/GenBank/DDBJ whole genome shotgun (WGS) entry which is preliminary data.</text>
</comment>